<keyword evidence="2" id="KW-1185">Reference proteome</keyword>
<accession>A0ABU0VSS0</accession>
<evidence type="ECO:0000313" key="1">
    <source>
        <dbReference type="EMBL" id="MDQ2064775.1"/>
    </source>
</evidence>
<reference evidence="1 2" key="1">
    <citation type="submission" date="2023-08" db="EMBL/GenBank/DDBJ databases">
        <title>Characterization of two Paracoccaceae strains isolated from Phycosphere and proposal of Xinfangfangia lacusdiani sp. nov.</title>
        <authorList>
            <person name="Deng Y."/>
            <person name="Zhang Y.Q."/>
        </authorList>
    </citation>
    <scope>NUCLEOTIDE SEQUENCE [LARGE SCALE GENOMIC DNA]</scope>
    <source>
        <strain evidence="1 2">CPCC 101601</strain>
    </source>
</reference>
<gene>
    <name evidence="1" type="ORF">Q9295_00175</name>
</gene>
<keyword evidence="1" id="KW-0456">Lyase</keyword>
<name>A0ABU0VSS0_9RHOB</name>
<dbReference type="GO" id="GO:0016829">
    <property type="term" value="F:lyase activity"/>
    <property type="evidence" value="ECO:0007669"/>
    <property type="project" value="UniProtKB-KW"/>
</dbReference>
<dbReference type="EMBL" id="JAVDBT010000001">
    <property type="protein sequence ID" value="MDQ2064775.1"/>
    <property type="molecule type" value="Genomic_DNA"/>
</dbReference>
<evidence type="ECO:0000313" key="2">
    <source>
        <dbReference type="Proteomes" id="UP001239680"/>
    </source>
</evidence>
<dbReference type="Proteomes" id="UP001239680">
    <property type="component" value="Unassembled WGS sequence"/>
</dbReference>
<dbReference type="Gene3D" id="2.60.120.10">
    <property type="entry name" value="Jelly Rolls"/>
    <property type="match status" value="1"/>
</dbReference>
<dbReference type="RefSeq" id="WP_306678218.1">
    <property type="nucleotide sequence ID" value="NZ_JAVDBT010000001.1"/>
</dbReference>
<dbReference type="Pfam" id="PF16867">
    <property type="entry name" value="DMSP_lyase"/>
    <property type="match status" value="1"/>
</dbReference>
<proteinExistence type="predicted"/>
<dbReference type="InterPro" id="IPR014710">
    <property type="entry name" value="RmlC-like_jellyroll"/>
</dbReference>
<comment type="caution">
    <text evidence="1">The sequence shown here is derived from an EMBL/GenBank/DDBJ whole genome shotgun (WGS) entry which is preliminary data.</text>
</comment>
<protein>
    <submittedName>
        <fullName evidence="1">Dimethylsulfonioproprionate lyase family protein</fullName>
    </submittedName>
</protein>
<organism evidence="1 2">
    <name type="scientific">Pseudogemmobacter lacusdianii</name>
    <dbReference type="NCBI Taxonomy" id="3069608"/>
    <lineage>
        <taxon>Bacteria</taxon>
        <taxon>Pseudomonadati</taxon>
        <taxon>Pseudomonadota</taxon>
        <taxon>Alphaproteobacteria</taxon>
        <taxon>Rhodobacterales</taxon>
        <taxon>Paracoccaceae</taxon>
        <taxon>Pseudogemmobacter</taxon>
    </lineage>
</organism>
<sequence length="285" mass="30558">MSGLLGLPLGARGSGRARYGRAMALYGEGKLSAAQLEAYRVAAADDRRPPWQVLQDRGLPPPEDLAPGPGALIRLLLEECDRYLASLPGPGVGEIRQLLARWGQGALHLPTPRANALVEAHLAPALAAVDGHPGLVGAIAAAAPLLDWITYDLYPPAEIGAAFAKGHAYCTLIGADAPVRAEDFDLGIFLIAPHVLYRDHAHPAPELYAPLTGPHGWRFGPDRPLVEKPAHQPVWNPAHRPHLTKVGPNPFLCLYGWSKDTALPAYVLPAADWQALEALRLRDVV</sequence>
<dbReference type="InterPro" id="IPR031723">
    <property type="entry name" value="DMSP_lyase"/>
</dbReference>